<comment type="caution">
    <text evidence="3">The sequence shown here is derived from an EMBL/GenBank/DDBJ whole genome shotgun (WGS) entry which is preliminary data.</text>
</comment>
<gene>
    <name evidence="3" type="ORF">BUALT_Bualt06G0018800</name>
</gene>
<dbReference type="PANTHER" id="PTHR48464">
    <property type="match status" value="1"/>
</dbReference>
<dbReference type="InterPro" id="IPR024752">
    <property type="entry name" value="Myb/SANT-like_dom"/>
</dbReference>
<dbReference type="EMBL" id="WHWC01000006">
    <property type="protein sequence ID" value="KAG8380471.1"/>
    <property type="molecule type" value="Genomic_DNA"/>
</dbReference>
<evidence type="ECO:0000313" key="4">
    <source>
        <dbReference type="Proteomes" id="UP000826271"/>
    </source>
</evidence>
<dbReference type="Pfam" id="PF12776">
    <property type="entry name" value="Myb_DNA-bind_3"/>
    <property type="match status" value="1"/>
</dbReference>
<organism evidence="3 4">
    <name type="scientific">Buddleja alternifolia</name>
    <dbReference type="NCBI Taxonomy" id="168488"/>
    <lineage>
        <taxon>Eukaryota</taxon>
        <taxon>Viridiplantae</taxon>
        <taxon>Streptophyta</taxon>
        <taxon>Embryophyta</taxon>
        <taxon>Tracheophyta</taxon>
        <taxon>Spermatophyta</taxon>
        <taxon>Magnoliopsida</taxon>
        <taxon>eudicotyledons</taxon>
        <taxon>Gunneridae</taxon>
        <taxon>Pentapetalae</taxon>
        <taxon>asterids</taxon>
        <taxon>lamiids</taxon>
        <taxon>Lamiales</taxon>
        <taxon>Scrophulariaceae</taxon>
        <taxon>Buddlejeae</taxon>
        <taxon>Buddleja</taxon>
    </lineage>
</organism>
<evidence type="ECO:0000259" key="1">
    <source>
        <dbReference type="Pfam" id="PF12776"/>
    </source>
</evidence>
<sequence>MPRGPFAKLCYLIKNIGGVTDYKYVTAKEKVALFLSILARHKKIRVVHYDFKRSMQTVSKYFREVLVAVVKLHNLLLVSPIPIGDDFTNQRLEMQVDPLEVDLEDLETDNEEDNEVEYIDAVQSTQAWTKFREEFATSMFNEWRGEEEVLMAGLKEIVVQGWKADNGFKVGYLGLLEQHMIRAFPSIDLHAMPHINSRIHVWKKNYASLSSMLTFSGIGFNHTTNMIETHDEEWENYVKVFGKDRATGEHVVDFVEAVNHTVNKTYLDDDVQSFEDLETLNEHNEGEVENINVSQAQSSASAKNVGQKKRKLDSNQEQMYEFLGNYCKNTNSRLREFAIRIGVECDVANAKKVVYAAVNKVERLTLHQKLFVTNKLVKKTEDVYPLFRLPEIEQAEYIRMKQAGILNLIDSSVIKLDMKRNKVREPNWEGLSELFGPDEGAAEVIDLMEANDDVEADRYESDELEEFQPHFKNLMIKGLWGWSE</sequence>
<dbReference type="Proteomes" id="UP000826271">
    <property type="component" value="Unassembled WGS sequence"/>
</dbReference>
<dbReference type="InterPro" id="IPR058353">
    <property type="entry name" value="DUF8040"/>
</dbReference>
<protein>
    <submittedName>
        <fullName evidence="3">Uncharacterized protein</fullName>
    </submittedName>
</protein>
<proteinExistence type="predicted"/>
<evidence type="ECO:0000259" key="2">
    <source>
        <dbReference type="Pfam" id="PF26138"/>
    </source>
</evidence>
<evidence type="ECO:0000313" key="3">
    <source>
        <dbReference type="EMBL" id="KAG8380471.1"/>
    </source>
</evidence>
<feature type="domain" description="Myb/SANT-like" evidence="1">
    <location>
        <begin position="147"/>
        <end position="237"/>
    </location>
</feature>
<name>A0AAV6XBK4_9LAMI</name>
<accession>A0AAV6XBK4</accession>
<dbReference type="PANTHER" id="PTHR48464:SF1">
    <property type="entry name" value="MYB_SANT-LIKE DOMAIN-CONTAINING PROTEIN"/>
    <property type="match status" value="1"/>
</dbReference>
<dbReference type="Pfam" id="PF26138">
    <property type="entry name" value="DUF8040"/>
    <property type="match status" value="1"/>
</dbReference>
<dbReference type="AlphaFoldDB" id="A0AAV6XBK4"/>
<feature type="domain" description="DUF8040" evidence="2">
    <location>
        <begin position="3"/>
        <end position="71"/>
    </location>
</feature>
<reference evidence="3" key="1">
    <citation type="submission" date="2019-10" db="EMBL/GenBank/DDBJ databases">
        <authorList>
            <person name="Zhang R."/>
            <person name="Pan Y."/>
            <person name="Wang J."/>
            <person name="Ma R."/>
            <person name="Yu S."/>
        </authorList>
    </citation>
    <scope>NUCLEOTIDE SEQUENCE</scope>
    <source>
        <strain evidence="3">LA-IB0</strain>
        <tissue evidence="3">Leaf</tissue>
    </source>
</reference>
<keyword evidence="4" id="KW-1185">Reference proteome</keyword>